<dbReference type="FunFam" id="3.30.70.20:FF:000037">
    <property type="entry name" value="Epoxyqueuosine reductase"/>
    <property type="match status" value="1"/>
</dbReference>
<dbReference type="InterPro" id="IPR004453">
    <property type="entry name" value="QueG"/>
</dbReference>
<evidence type="ECO:0000256" key="8">
    <source>
        <dbReference type="ARBA" id="ARBA00023014"/>
    </source>
</evidence>
<dbReference type="RefSeq" id="WP_015898164.1">
    <property type="nucleotide sequence ID" value="NC_012483.1"/>
</dbReference>
<evidence type="ECO:0000256" key="4">
    <source>
        <dbReference type="ARBA" id="ARBA00022723"/>
    </source>
</evidence>
<dbReference type="OrthoDB" id="9784571at2"/>
<dbReference type="EMBL" id="CP001472">
    <property type="protein sequence ID" value="ACO31570.1"/>
    <property type="molecule type" value="Genomic_DNA"/>
</dbReference>
<dbReference type="GO" id="GO:0052693">
    <property type="term" value="F:epoxyqueuosine reductase activity"/>
    <property type="evidence" value="ECO:0007669"/>
    <property type="project" value="TreeGrafter"/>
</dbReference>
<dbReference type="HOGENOM" id="CLU_030790_0_0_0"/>
<keyword evidence="3" id="KW-0819">tRNA processing</keyword>
<reference evidence="11 12" key="1">
    <citation type="journal article" date="2009" name="Appl. Environ. Microbiol.">
        <title>Three genomes from the phylum Acidobacteria provide insight into the lifestyles of these microorganisms in soils.</title>
        <authorList>
            <person name="Ward N.L."/>
            <person name="Challacombe J.F."/>
            <person name="Janssen P.H."/>
            <person name="Henrissat B."/>
            <person name="Coutinho P.M."/>
            <person name="Wu M."/>
            <person name="Xie G."/>
            <person name="Haft D.H."/>
            <person name="Sait M."/>
            <person name="Badger J."/>
            <person name="Barabote R.D."/>
            <person name="Bradley B."/>
            <person name="Brettin T.S."/>
            <person name="Brinkac L.M."/>
            <person name="Bruce D."/>
            <person name="Creasy T."/>
            <person name="Daugherty S.C."/>
            <person name="Davidsen T.M."/>
            <person name="DeBoy R.T."/>
            <person name="Detter J.C."/>
            <person name="Dodson R.J."/>
            <person name="Durkin A.S."/>
            <person name="Ganapathy A."/>
            <person name="Gwinn-Giglio M."/>
            <person name="Han C.S."/>
            <person name="Khouri H."/>
            <person name="Kiss H."/>
            <person name="Kothari S.P."/>
            <person name="Madupu R."/>
            <person name="Nelson K.E."/>
            <person name="Nelson W.C."/>
            <person name="Paulsen I."/>
            <person name="Penn K."/>
            <person name="Ren Q."/>
            <person name="Rosovitz M.J."/>
            <person name="Selengut J.D."/>
            <person name="Shrivastava S."/>
            <person name="Sullivan S.A."/>
            <person name="Tapia R."/>
            <person name="Thompson L.S."/>
            <person name="Watkins K.L."/>
            <person name="Yang Q."/>
            <person name="Yu C."/>
            <person name="Zafar N."/>
            <person name="Zhou L."/>
            <person name="Kuske C.R."/>
        </authorList>
    </citation>
    <scope>NUCLEOTIDE SEQUENCE [LARGE SCALE GENOMIC DNA]</scope>
    <source>
        <strain evidence="12">ATCC 51196 / DSM 11244 / BCRC 80197 / JCM 7670 / NBRC 15755 / NCIMB 13165 / 161</strain>
    </source>
</reference>
<sequence length="396" mass="43976">MRHEAWPSRVGQFAEEAGFDRAGVAAVPAPGSDEDRTERARFEQWIAAGHAGSMEYLKRRNEAGRLVRSSLREAVPWARSVVVCVTNYNREAPYSTDPAPEGSGWIARYAWSGSHGRPADYHKVLLKRLERVRERMSEEFGEFEARCYVDTGPVVERVYAQYAGLGWIGKNTCLLNQELGSWLFLGVILTSLELPASDAAVLAPDRCGSCTRCIDACPTGALIAPRQMDASRCISYLTIEHRGEVPLELREGIGRQIFGCDICQDVCPWNSRRRVPEQADKELAPRGELINPALAWLAEMDESAFGRYFYGSPVKRTRYSGFRRNLAIAMGNSGQAAFLPRLQAWARSGDATLAEASQWAINRIVQMGAERSGLSENEKPLNSSTGMNLRQDLPDA</sequence>
<evidence type="ECO:0000256" key="5">
    <source>
        <dbReference type="ARBA" id="ARBA00022785"/>
    </source>
</evidence>
<evidence type="ECO:0000313" key="12">
    <source>
        <dbReference type="Proteomes" id="UP000002207"/>
    </source>
</evidence>
<protein>
    <submittedName>
        <fullName evidence="11">Putative iron-sulfur cluster binding protein</fullName>
    </submittedName>
</protein>
<evidence type="ECO:0000256" key="2">
    <source>
        <dbReference type="ARBA" id="ARBA00022490"/>
    </source>
</evidence>
<dbReference type="Pfam" id="PF08331">
    <property type="entry name" value="QueG_DUF1730"/>
    <property type="match status" value="1"/>
</dbReference>
<evidence type="ECO:0000256" key="1">
    <source>
        <dbReference type="ARBA" id="ARBA00022485"/>
    </source>
</evidence>
<keyword evidence="4" id="KW-0479">Metal-binding</keyword>
<feature type="domain" description="4Fe-4S ferredoxin-type" evidence="10">
    <location>
        <begin position="198"/>
        <end position="227"/>
    </location>
</feature>
<evidence type="ECO:0000256" key="9">
    <source>
        <dbReference type="SAM" id="MobiDB-lite"/>
    </source>
</evidence>
<evidence type="ECO:0000256" key="7">
    <source>
        <dbReference type="ARBA" id="ARBA00023004"/>
    </source>
</evidence>
<accession>C1F530</accession>
<dbReference type="GO" id="GO:0046872">
    <property type="term" value="F:metal ion binding"/>
    <property type="evidence" value="ECO:0007669"/>
    <property type="project" value="UniProtKB-KW"/>
</dbReference>
<dbReference type="GO" id="GO:0008616">
    <property type="term" value="P:tRNA queuosine(34) biosynthetic process"/>
    <property type="evidence" value="ECO:0007669"/>
    <property type="project" value="UniProtKB-KW"/>
</dbReference>
<dbReference type="eggNOG" id="COG1600">
    <property type="taxonomic scope" value="Bacteria"/>
</dbReference>
<dbReference type="Gene3D" id="3.30.70.20">
    <property type="match status" value="1"/>
</dbReference>
<dbReference type="PROSITE" id="PS51379">
    <property type="entry name" value="4FE4S_FER_2"/>
    <property type="match status" value="1"/>
</dbReference>
<dbReference type="InterPro" id="IPR013542">
    <property type="entry name" value="QueG_DUF1730"/>
</dbReference>
<keyword evidence="12" id="KW-1185">Reference proteome</keyword>
<keyword evidence="5" id="KW-0671">Queuosine biosynthesis</keyword>
<keyword evidence="7" id="KW-0408">Iron</keyword>
<dbReference type="SUPFAM" id="SSF46548">
    <property type="entry name" value="alpha-helical ferredoxin"/>
    <property type="match status" value="1"/>
</dbReference>
<evidence type="ECO:0000259" key="10">
    <source>
        <dbReference type="PROSITE" id="PS51379"/>
    </source>
</evidence>
<dbReference type="PROSITE" id="PS00198">
    <property type="entry name" value="4FE4S_FER_1"/>
    <property type="match status" value="1"/>
</dbReference>
<gene>
    <name evidence="11" type="ordered locus">ACP_3117</name>
</gene>
<name>C1F530_ACIC5</name>
<organism evidence="11 12">
    <name type="scientific">Acidobacterium capsulatum (strain ATCC 51196 / DSM 11244 / BCRC 80197 / JCM 7670 / NBRC 15755 / NCIMB 13165 / 161)</name>
    <dbReference type="NCBI Taxonomy" id="240015"/>
    <lineage>
        <taxon>Bacteria</taxon>
        <taxon>Pseudomonadati</taxon>
        <taxon>Acidobacteriota</taxon>
        <taxon>Terriglobia</taxon>
        <taxon>Terriglobales</taxon>
        <taxon>Acidobacteriaceae</taxon>
        <taxon>Acidobacterium</taxon>
    </lineage>
</organism>
<dbReference type="KEGG" id="aca:ACP_3117"/>
<evidence type="ECO:0000256" key="6">
    <source>
        <dbReference type="ARBA" id="ARBA00023002"/>
    </source>
</evidence>
<evidence type="ECO:0000256" key="3">
    <source>
        <dbReference type="ARBA" id="ARBA00022694"/>
    </source>
</evidence>
<keyword evidence="1" id="KW-0004">4Fe-4S</keyword>
<dbReference type="Pfam" id="PF13484">
    <property type="entry name" value="Fer4_16"/>
    <property type="match status" value="1"/>
</dbReference>
<proteinExistence type="predicted"/>
<dbReference type="PANTHER" id="PTHR30002:SF4">
    <property type="entry name" value="EPOXYQUEUOSINE REDUCTASE"/>
    <property type="match status" value="1"/>
</dbReference>
<dbReference type="NCBIfam" id="TIGR00276">
    <property type="entry name" value="tRNA epoxyqueuosine(34) reductase QueG"/>
    <property type="match status" value="1"/>
</dbReference>
<dbReference type="InterPro" id="IPR017900">
    <property type="entry name" value="4Fe4S_Fe_S_CS"/>
</dbReference>
<feature type="region of interest" description="Disordered" evidence="9">
    <location>
        <begin position="371"/>
        <end position="396"/>
    </location>
</feature>
<dbReference type="PANTHER" id="PTHR30002">
    <property type="entry name" value="EPOXYQUEUOSINE REDUCTASE"/>
    <property type="match status" value="1"/>
</dbReference>
<keyword evidence="8" id="KW-0411">Iron-sulfur</keyword>
<dbReference type="FunCoup" id="C1F530">
    <property type="interactions" value="171"/>
</dbReference>
<dbReference type="STRING" id="240015.ACP_3117"/>
<evidence type="ECO:0000313" key="11">
    <source>
        <dbReference type="EMBL" id="ACO31570.1"/>
    </source>
</evidence>
<dbReference type="InterPro" id="IPR017896">
    <property type="entry name" value="4Fe4S_Fe-S-bd"/>
</dbReference>
<keyword evidence="2" id="KW-0963">Cytoplasm</keyword>
<dbReference type="InParanoid" id="C1F530"/>
<dbReference type="AlphaFoldDB" id="C1F530"/>
<dbReference type="GO" id="GO:0051539">
    <property type="term" value="F:4 iron, 4 sulfur cluster binding"/>
    <property type="evidence" value="ECO:0007669"/>
    <property type="project" value="UniProtKB-KW"/>
</dbReference>
<keyword evidence="6" id="KW-0560">Oxidoreductase</keyword>
<dbReference type="Proteomes" id="UP000002207">
    <property type="component" value="Chromosome"/>
</dbReference>